<dbReference type="AlphaFoldDB" id="M1PP35"/>
<dbReference type="Gene3D" id="3.90.580.10">
    <property type="entry name" value="Zinc finger, CHC2-type domain"/>
    <property type="match status" value="1"/>
</dbReference>
<reference evidence="18" key="1">
    <citation type="journal article" date="2013" name="Stand. Genomic Sci.">
        <title>Complete genome sequence of Desulfocapsa sulfexigens, a marine deltaproteobacterium specialized in disproportionating inorganic sulfur compounds.</title>
        <authorList>
            <person name="Finster K.W."/>
            <person name="Kjeldsen K.U."/>
            <person name="Kube M."/>
            <person name="Reinhardt R."/>
            <person name="Mussmann M."/>
            <person name="Amann R."/>
            <person name="Schreiber L."/>
        </authorList>
    </citation>
    <scope>NUCLEOTIDE SEQUENCE [LARGE SCALE GENOMIC DNA]</scope>
    <source>
        <strain evidence="18">DSM 10523 / SB164P1</strain>
    </source>
</reference>
<dbReference type="Pfam" id="PF01807">
    <property type="entry name" value="Zn_ribbon_DnaG"/>
    <property type="match status" value="1"/>
</dbReference>
<comment type="subunit">
    <text evidence="12">Monomer. Interacts with DnaB.</text>
</comment>
<keyword evidence="8 12" id="KW-0862">Zinc</keyword>
<dbReference type="GO" id="GO:0008270">
    <property type="term" value="F:zinc ion binding"/>
    <property type="evidence" value="ECO:0007669"/>
    <property type="project" value="UniProtKB-UniRule"/>
</dbReference>
<keyword evidence="1 12" id="KW-0240">DNA-directed RNA polymerase</keyword>
<evidence type="ECO:0000313" key="17">
    <source>
        <dbReference type="EMBL" id="AGF78186.1"/>
    </source>
</evidence>
<evidence type="ECO:0000256" key="1">
    <source>
        <dbReference type="ARBA" id="ARBA00022478"/>
    </source>
</evidence>
<evidence type="ECO:0000256" key="14">
    <source>
        <dbReference type="PIRSR" id="PIRSR002811-1"/>
    </source>
</evidence>
<protein>
    <recommendedName>
        <fullName evidence="12 13">DNA primase</fullName>
        <ecNumber evidence="12">2.7.7.101</ecNumber>
    </recommendedName>
</protein>
<feature type="domain" description="Toprim" evidence="16">
    <location>
        <begin position="263"/>
        <end position="355"/>
    </location>
</feature>
<evidence type="ECO:0000256" key="8">
    <source>
        <dbReference type="ARBA" id="ARBA00022833"/>
    </source>
</evidence>
<dbReference type="InterPro" id="IPR019475">
    <property type="entry name" value="DNA_primase_DnaB-bd"/>
</dbReference>
<dbReference type="InterPro" id="IPR036977">
    <property type="entry name" value="DNA_primase_Znf_CHC2"/>
</dbReference>
<dbReference type="EC" id="2.7.7.101" evidence="12"/>
<evidence type="ECO:0000256" key="2">
    <source>
        <dbReference type="ARBA" id="ARBA00022515"/>
    </source>
</evidence>
<comment type="similarity">
    <text evidence="12 13">Belongs to the DnaG primase family.</text>
</comment>
<evidence type="ECO:0000256" key="12">
    <source>
        <dbReference type="HAMAP-Rule" id="MF_00974"/>
    </source>
</evidence>
<dbReference type="GO" id="GO:0005737">
    <property type="term" value="C:cytoplasm"/>
    <property type="evidence" value="ECO:0007669"/>
    <property type="project" value="TreeGrafter"/>
</dbReference>
<evidence type="ECO:0000256" key="11">
    <source>
        <dbReference type="ARBA" id="ARBA00023163"/>
    </source>
</evidence>
<evidence type="ECO:0000256" key="13">
    <source>
        <dbReference type="PIRNR" id="PIRNR002811"/>
    </source>
</evidence>
<keyword evidence="5 12" id="KW-0235">DNA replication</keyword>
<dbReference type="SUPFAM" id="SSF57783">
    <property type="entry name" value="Zinc beta-ribbon"/>
    <property type="match status" value="1"/>
</dbReference>
<feature type="compositionally biased region" description="Basic and acidic residues" evidence="15">
    <location>
        <begin position="441"/>
        <end position="453"/>
    </location>
</feature>
<dbReference type="PATRIC" id="fig|1167006.5.peg.1798"/>
<evidence type="ECO:0000259" key="16">
    <source>
        <dbReference type="PROSITE" id="PS50880"/>
    </source>
</evidence>
<keyword evidence="2 12" id="KW-0639">Primosome</keyword>
<dbReference type="GO" id="GO:0006269">
    <property type="term" value="P:DNA replication, synthesis of primer"/>
    <property type="evidence" value="ECO:0007669"/>
    <property type="project" value="UniProtKB-UniRule"/>
</dbReference>
<dbReference type="InterPro" id="IPR006171">
    <property type="entry name" value="TOPRIM_dom"/>
</dbReference>
<feature type="region of interest" description="Disordered" evidence="15">
    <location>
        <begin position="426"/>
        <end position="453"/>
    </location>
</feature>
<evidence type="ECO:0000313" key="18">
    <source>
        <dbReference type="Proteomes" id="UP000011721"/>
    </source>
</evidence>
<evidence type="ECO:0000256" key="4">
    <source>
        <dbReference type="ARBA" id="ARBA00022695"/>
    </source>
</evidence>
<dbReference type="PANTHER" id="PTHR30313">
    <property type="entry name" value="DNA PRIMASE"/>
    <property type="match status" value="1"/>
</dbReference>
<dbReference type="InterPro" id="IPR037068">
    <property type="entry name" value="DNA_primase_core_N_sf"/>
</dbReference>
<keyword evidence="10 12" id="KW-0238">DNA-binding</keyword>
<evidence type="ECO:0000256" key="15">
    <source>
        <dbReference type="SAM" id="MobiDB-lite"/>
    </source>
</evidence>
<dbReference type="InterPro" id="IPR050219">
    <property type="entry name" value="DnaG_primase"/>
</dbReference>
<dbReference type="Proteomes" id="UP000011721">
    <property type="component" value="Chromosome"/>
</dbReference>
<feature type="zinc finger region" description="CHC2-type" evidence="12 14">
    <location>
        <begin position="41"/>
        <end position="65"/>
    </location>
</feature>
<dbReference type="SMART" id="SM00493">
    <property type="entry name" value="TOPRIM"/>
    <property type="match status" value="1"/>
</dbReference>
<gene>
    <name evidence="12" type="primary">dnaG</name>
    <name evidence="17" type="ordered locus">UWK_01628</name>
</gene>
<evidence type="ECO:0000256" key="9">
    <source>
        <dbReference type="ARBA" id="ARBA00022842"/>
    </source>
</evidence>
<dbReference type="SMART" id="SM00400">
    <property type="entry name" value="ZnF_CHCC"/>
    <property type="match status" value="1"/>
</dbReference>
<dbReference type="HOGENOM" id="CLU_013501_3_1_7"/>
<dbReference type="RefSeq" id="WP_015403877.1">
    <property type="nucleotide sequence ID" value="NC_020304.1"/>
</dbReference>
<dbReference type="InterPro" id="IPR006295">
    <property type="entry name" value="DNA_primase_DnaG"/>
</dbReference>
<keyword evidence="18" id="KW-1185">Reference proteome</keyword>
<keyword evidence="11 12" id="KW-0804">Transcription</keyword>
<dbReference type="Pfam" id="PF10410">
    <property type="entry name" value="DnaB_bind"/>
    <property type="match status" value="1"/>
</dbReference>
<dbReference type="OrthoDB" id="9803773at2"/>
<evidence type="ECO:0000256" key="10">
    <source>
        <dbReference type="ARBA" id="ARBA00023125"/>
    </source>
</evidence>
<dbReference type="CDD" id="cd03364">
    <property type="entry name" value="TOPRIM_DnaG_primases"/>
    <property type="match status" value="1"/>
</dbReference>
<dbReference type="FunFam" id="3.90.580.10:FF:000001">
    <property type="entry name" value="DNA primase"/>
    <property type="match status" value="1"/>
</dbReference>
<dbReference type="Gene3D" id="3.40.1360.10">
    <property type="match status" value="1"/>
</dbReference>
<dbReference type="HAMAP" id="MF_00974">
    <property type="entry name" value="DNA_primase_DnaG"/>
    <property type="match status" value="1"/>
</dbReference>
<dbReference type="GO" id="GO:0003899">
    <property type="term" value="F:DNA-directed RNA polymerase activity"/>
    <property type="evidence" value="ECO:0007669"/>
    <property type="project" value="UniProtKB-UniRule"/>
</dbReference>
<comment type="domain">
    <text evidence="12">Contains an N-terminal zinc-binding domain, a central core domain that contains the primase activity, and a C-terminal DnaB-binding domain.</text>
</comment>
<dbReference type="Gene3D" id="1.20.50.20">
    <property type="entry name" value="DnaG, RNA polymerase domain, helical bundle"/>
    <property type="match status" value="1"/>
</dbReference>
<keyword evidence="3 12" id="KW-0808">Transferase</keyword>
<dbReference type="NCBIfam" id="TIGR01391">
    <property type="entry name" value="dnaG"/>
    <property type="match status" value="1"/>
</dbReference>
<name>M1PP35_DESSD</name>
<dbReference type="EMBL" id="CP003985">
    <property type="protein sequence ID" value="AGF78186.1"/>
    <property type="molecule type" value="Genomic_DNA"/>
</dbReference>
<keyword evidence="9" id="KW-0460">Magnesium</keyword>
<dbReference type="GO" id="GO:1990077">
    <property type="term" value="C:primosome complex"/>
    <property type="evidence" value="ECO:0007669"/>
    <property type="project" value="UniProtKB-KW"/>
</dbReference>
<evidence type="ECO:0000256" key="5">
    <source>
        <dbReference type="ARBA" id="ARBA00022705"/>
    </source>
</evidence>
<keyword evidence="6 12" id="KW-0479">Metal-binding</keyword>
<dbReference type="Gene3D" id="3.90.980.10">
    <property type="entry name" value="DNA primase, catalytic core, N-terminal domain"/>
    <property type="match status" value="1"/>
</dbReference>
<comment type="function">
    <text evidence="12 13">RNA polymerase that catalyzes the synthesis of short RNA molecules used as primers for DNA polymerase during DNA replication.</text>
</comment>
<dbReference type="PROSITE" id="PS50880">
    <property type="entry name" value="TOPRIM"/>
    <property type="match status" value="1"/>
</dbReference>
<dbReference type="PANTHER" id="PTHR30313:SF2">
    <property type="entry name" value="DNA PRIMASE"/>
    <property type="match status" value="1"/>
</dbReference>
<evidence type="ECO:0000256" key="6">
    <source>
        <dbReference type="ARBA" id="ARBA00022723"/>
    </source>
</evidence>
<dbReference type="Pfam" id="PF08275">
    <property type="entry name" value="DNAG_N"/>
    <property type="match status" value="1"/>
</dbReference>
<dbReference type="KEGG" id="dsf:UWK_01628"/>
<keyword evidence="7 12" id="KW-0863">Zinc-finger</keyword>
<dbReference type="InterPro" id="IPR002694">
    <property type="entry name" value="Znf_CHC2"/>
</dbReference>
<proteinExistence type="inferred from homology"/>
<dbReference type="PIRSF" id="PIRSF002811">
    <property type="entry name" value="DnaG"/>
    <property type="match status" value="1"/>
</dbReference>
<dbReference type="Pfam" id="PF13155">
    <property type="entry name" value="Toprim_2"/>
    <property type="match status" value="1"/>
</dbReference>
<dbReference type="InterPro" id="IPR013264">
    <property type="entry name" value="DNAG_N"/>
</dbReference>
<organism evidence="17 18">
    <name type="scientific">Desulfocapsa sulfexigens (strain DSM 10523 / SB164P1)</name>
    <dbReference type="NCBI Taxonomy" id="1167006"/>
    <lineage>
        <taxon>Bacteria</taxon>
        <taxon>Pseudomonadati</taxon>
        <taxon>Thermodesulfobacteriota</taxon>
        <taxon>Desulfobulbia</taxon>
        <taxon>Desulfobulbales</taxon>
        <taxon>Desulfocapsaceae</taxon>
        <taxon>Desulfocapsa</taxon>
    </lineage>
</organism>
<accession>M1PP35</accession>
<dbReference type="SUPFAM" id="SSF56731">
    <property type="entry name" value="DNA primase core"/>
    <property type="match status" value="1"/>
</dbReference>
<dbReference type="GO" id="GO:0003677">
    <property type="term" value="F:DNA binding"/>
    <property type="evidence" value="ECO:0007669"/>
    <property type="project" value="UniProtKB-KW"/>
</dbReference>
<dbReference type="eggNOG" id="COG0358">
    <property type="taxonomic scope" value="Bacteria"/>
</dbReference>
<dbReference type="InterPro" id="IPR034151">
    <property type="entry name" value="TOPRIM_DnaG_bac"/>
</dbReference>
<comment type="catalytic activity">
    <reaction evidence="12">
        <text>ssDNA + n NTP = ssDNA/pppN(pN)n-1 hybrid + (n-1) diphosphate.</text>
        <dbReference type="EC" id="2.7.7.101"/>
    </reaction>
</comment>
<sequence length="612" mass="67912">MGYTDFDDGLPAKIKEQADIVQVIGECVELKRAGVRFLGCCPFHNEKTASFSVHPGQQFFHCFGCGASGDIFDFQMKYHNLDFPSAMKELARRYNVEIPERPRSAQEREKSRKRQLLYEVNEKVVTIFRRTLLASDMAKSARAYLEERKIPPAVQERFGLGYAPSPDSAGWNFLGAQLAAEEKLVAVEAGLLVEKESGGTYDRFRDRVLFPIYDRRGRVVGFGGRIIGEGQPKYMNSPESLVFNKSASLLGLYQQGDEIRRRRKAIVVEGNFDLVSLVVHGCPNVVAPLGTALTAQQLRMLKGFSEECVLLFDGDTAGVKAAMRSVPLFLSEQIAGKVALLPTGHDPDTFVREEGLAALNTLLDKAMPLPEFVLQQLVAEYGLTSYDGKIRIIKELQPLIKATTSPLQRSLMLSHFSEAIGISPDELGASMPGREATVRPPVKEPPQERSRERLVPLSASQKRLVTHMVLYPEAVHELEKAGVRECLGGTVGEVLLLQLLALLEQPGGVEPEELLAKLPQGGERVMVSEILLSSSPGSSDLGCRGTDEELKELLTWLEREQLLRESGELVKLISKCALQNDQEEELNRLVLKKMSVDNRLQELRQTNVLQDG</sequence>
<comment type="cofactor">
    <cofactor evidence="12 13 14">
        <name>Zn(2+)</name>
        <dbReference type="ChEBI" id="CHEBI:29105"/>
    </cofactor>
    <text evidence="12 13 14">Binds 1 zinc ion per monomer.</text>
</comment>
<dbReference type="STRING" id="1167006.UWK_01628"/>
<dbReference type="GO" id="GO:0000428">
    <property type="term" value="C:DNA-directed RNA polymerase complex"/>
    <property type="evidence" value="ECO:0007669"/>
    <property type="project" value="UniProtKB-KW"/>
</dbReference>
<evidence type="ECO:0000256" key="7">
    <source>
        <dbReference type="ARBA" id="ARBA00022771"/>
    </source>
</evidence>
<keyword evidence="4 12" id="KW-0548">Nucleotidyltransferase</keyword>
<dbReference type="InterPro" id="IPR030846">
    <property type="entry name" value="DnaG_bac"/>
</dbReference>
<evidence type="ECO:0000256" key="3">
    <source>
        <dbReference type="ARBA" id="ARBA00022679"/>
    </source>
</evidence>